<dbReference type="SUPFAM" id="SSF69322">
    <property type="entry name" value="Tricorn protease domain 2"/>
    <property type="match status" value="1"/>
</dbReference>
<dbReference type="PANTHER" id="PTHR24171">
    <property type="entry name" value="ANKYRIN REPEAT DOMAIN-CONTAINING PROTEIN 39-RELATED"/>
    <property type="match status" value="1"/>
</dbReference>
<dbReference type="SUPFAM" id="SSF48403">
    <property type="entry name" value="Ankyrin repeat"/>
    <property type="match status" value="1"/>
</dbReference>
<dbReference type="SMART" id="SM00248">
    <property type="entry name" value="ANK"/>
    <property type="match status" value="2"/>
</dbReference>
<proteinExistence type="predicted"/>
<dbReference type="AlphaFoldDB" id="A0AA36HLV3"/>
<reference evidence="4" key="1">
    <citation type="submission" date="2023-08" db="EMBL/GenBank/DDBJ databases">
        <authorList>
            <person name="Chen Y."/>
            <person name="Shah S."/>
            <person name="Dougan E. K."/>
            <person name="Thang M."/>
            <person name="Chan C."/>
        </authorList>
    </citation>
    <scope>NUCLEOTIDE SEQUENCE</scope>
</reference>
<keyword evidence="5" id="KW-1185">Reference proteome</keyword>
<dbReference type="InterPro" id="IPR002110">
    <property type="entry name" value="Ankyrin_rpt"/>
</dbReference>
<keyword evidence="1" id="KW-0677">Repeat</keyword>
<evidence type="ECO:0000313" key="5">
    <source>
        <dbReference type="Proteomes" id="UP001178507"/>
    </source>
</evidence>
<evidence type="ECO:0000256" key="3">
    <source>
        <dbReference type="PROSITE-ProRule" id="PRU00023"/>
    </source>
</evidence>
<evidence type="ECO:0000313" key="4">
    <source>
        <dbReference type="EMBL" id="CAJ1371502.1"/>
    </source>
</evidence>
<feature type="repeat" description="ANK" evidence="3">
    <location>
        <begin position="179"/>
        <end position="214"/>
    </location>
</feature>
<dbReference type="PROSITE" id="PS50088">
    <property type="entry name" value="ANK_REPEAT"/>
    <property type="match status" value="2"/>
</dbReference>
<organism evidence="4 5">
    <name type="scientific">Effrenium voratum</name>
    <dbReference type="NCBI Taxonomy" id="2562239"/>
    <lineage>
        <taxon>Eukaryota</taxon>
        <taxon>Sar</taxon>
        <taxon>Alveolata</taxon>
        <taxon>Dinophyceae</taxon>
        <taxon>Suessiales</taxon>
        <taxon>Symbiodiniaceae</taxon>
        <taxon>Effrenium</taxon>
    </lineage>
</organism>
<dbReference type="EMBL" id="CAUJNA010000082">
    <property type="protein sequence ID" value="CAJ1371502.1"/>
    <property type="molecule type" value="Genomic_DNA"/>
</dbReference>
<comment type="caution">
    <text evidence="4">The sequence shown here is derived from an EMBL/GenBank/DDBJ whole genome shotgun (WGS) entry which is preliminary data.</text>
</comment>
<dbReference type="InterPro" id="IPR036770">
    <property type="entry name" value="Ankyrin_rpt-contain_sf"/>
</dbReference>
<name>A0AA36HLV3_9DINO</name>
<feature type="repeat" description="ANK" evidence="3">
    <location>
        <begin position="145"/>
        <end position="178"/>
    </location>
</feature>
<dbReference type="Pfam" id="PF12796">
    <property type="entry name" value="Ank_2"/>
    <property type="match status" value="1"/>
</dbReference>
<dbReference type="Proteomes" id="UP001178507">
    <property type="component" value="Unassembled WGS sequence"/>
</dbReference>
<protein>
    <submittedName>
        <fullName evidence="4">Uncharacterized protein</fullName>
    </submittedName>
</protein>
<gene>
    <name evidence="4" type="ORF">EVOR1521_LOCUS1802</name>
</gene>
<dbReference type="Gene3D" id="1.25.40.20">
    <property type="entry name" value="Ankyrin repeat-containing domain"/>
    <property type="match status" value="1"/>
</dbReference>
<evidence type="ECO:0000256" key="1">
    <source>
        <dbReference type="ARBA" id="ARBA00022737"/>
    </source>
</evidence>
<sequence>MVQEGPINVSFNAQSYGVDVGFDPQTQEQFLSFRFAVTVSLPQLLQQLIEIQKQDGAAVAPISQSRMPFSRAAAAPVEATATPFKPSVAIAPKSQGPEGLTPPEPRGQFAMDIQLLECVQRHETAQVKELLKQRADVNFQEGTPYLRTPLHLAVENGGTVDEIGHLLQAAANVNAVMAQGKTPLHVAVQQYRKIPTVAIGMLLCSKAKPDTKDSSGRTPMDLVKQVFAQLSARGPDNQPLLSVADSGKARQLLSLVMDQRMVAFNLESQEVQGVHFADTEGDKLVYDTKSGVGLYSIKAQRTLFFKNLKQKNEGSVYNVAVNPEAGTVAACLRFQQDTPEATQSTIVMVIWPNGQLQHEEPLKLRLPPTAVVDRDLLPPMVTMSRTLGTSIVIGRLADGQVYCWQLNSARSQLVSEVKLASCAGVLASSDDGSWVALANKETGHFDVYMLDLAAHRQARLAYQPVNKLLNKRPAQMSVQSLQDACLVAFVEDLPGVQSQPVIEVTRAGCDGSLQTVYRVPIPSACSFLSFCYKSSASILCSCAEGLQLVFNLSNSETSCAYDNVGVRSVSISKDQTLLASAEKNFFKVYKVPAPSASS</sequence>
<evidence type="ECO:0000256" key="2">
    <source>
        <dbReference type="ARBA" id="ARBA00023043"/>
    </source>
</evidence>
<keyword evidence="2 3" id="KW-0040">ANK repeat</keyword>
<accession>A0AA36HLV3</accession>